<comment type="similarity">
    <text evidence="2 6">Belongs to the peroxisomal membrane protein PXMP2/4 family.</text>
</comment>
<comment type="subcellular location">
    <subcellularLocation>
        <location evidence="1">Membrane</location>
        <topology evidence="1">Multi-pass membrane protein</topology>
    </subcellularLocation>
</comment>
<dbReference type="PANTHER" id="PTHR11266">
    <property type="entry name" value="PEROXISOMAL MEMBRANE PROTEIN 2, PXMP2 MPV17"/>
    <property type="match status" value="1"/>
</dbReference>
<feature type="transmembrane region" description="Helical" evidence="6">
    <location>
        <begin position="49"/>
        <end position="71"/>
    </location>
</feature>
<organism evidence="7">
    <name type="scientific">Timema genevievae</name>
    <name type="common">Walking stick</name>
    <dbReference type="NCBI Taxonomy" id="629358"/>
    <lineage>
        <taxon>Eukaryota</taxon>
        <taxon>Metazoa</taxon>
        <taxon>Ecdysozoa</taxon>
        <taxon>Arthropoda</taxon>
        <taxon>Hexapoda</taxon>
        <taxon>Insecta</taxon>
        <taxon>Pterygota</taxon>
        <taxon>Neoptera</taxon>
        <taxon>Polyneoptera</taxon>
        <taxon>Phasmatodea</taxon>
        <taxon>Timematodea</taxon>
        <taxon>Timematoidea</taxon>
        <taxon>Timematidae</taxon>
        <taxon>Timema</taxon>
    </lineage>
</organism>
<dbReference type="InterPro" id="IPR007248">
    <property type="entry name" value="Mpv17_PMP22"/>
</dbReference>
<evidence type="ECO:0000256" key="6">
    <source>
        <dbReference type="RuleBase" id="RU363053"/>
    </source>
</evidence>
<dbReference type="GO" id="GO:0061668">
    <property type="term" value="P:mitochondrial ribosome assembly"/>
    <property type="evidence" value="ECO:0007669"/>
    <property type="project" value="TreeGrafter"/>
</dbReference>
<name>A0A7R9PR80_TIMGE</name>
<keyword evidence="4 6" id="KW-1133">Transmembrane helix</keyword>
<keyword evidence="3 6" id="KW-0812">Transmembrane</keyword>
<evidence type="ECO:0000256" key="4">
    <source>
        <dbReference type="ARBA" id="ARBA00022989"/>
    </source>
</evidence>
<dbReference type="GO" id="GO:0005739">
    <property type="term" value="C:mitochondrion"/>
    <property type="evidence" value="ECO:0007669"/>
    <property type="project" value="TreeGrafter"/>
</dbReference>
<proteinExistence type="inferred from homology"/>
<reference evidence="7" key="1">
    <citation type="submission" date="2020-11" db="EMBL/GenBank/DDBJ databases">
        <authorList>
            <person name="Tran Van P."/>
        </authorList>
    </citation>
    <scope>NUCLEOTIDE SEQUENCE</scope>
</reference>
<dbReference type="PANTHER" id="PTHR11266:SF81">
    <property type="entry name" value="GH12661P-RELATED"/>
    <property type="match status" value="1"/>
</dbReference>
<keyword evidence="5 6" id="KW-0472">Membrane</keyword>
<evidence type="ECO:0000256" key="2">
    <source>
        <dbReference type="ARBA" id="ARBA00006824"/>
    </source>
</evidence>
<evidence type="ECO:0000313" key="7">
    <source>
        <dbReference type="EMBL" id="CAD7609347.1"/>
    </source>
</evidence>
<protein>
    <submittedName>
        <fullName evidence="7">Uncharacterized protein</fullName>
    </submittedName>
</protein>
<sequence>MKEDTAQFREYTGRMFLVGLATGPPQHIFYKVLDGCIPRRDFRSISMKILIDQLVASPMCLLIFFFGMGYLELRNYQCIVDEMKEKFITIYTVRRVENILSTPNRDSNLDLIIGRPIYCDVTTEAGTPAEQLLRPRPFEEFTGAKGKSRPLWWVSVLPVWFPVGLLSGVLRLQWLAVWVVAGPVDLVGLPFCETGPGWIGRFVSTRVWRSRGLVDRFEAWYLDLKHV</sequence>
<dbReference type="EMBL" id="OE846256">
    <property type="protein sequence ID" value="CAD7609347.1"/>
    <property type="molecule type" value="Genomic_DNA"/>
</dbReference>
<dbReference type="AlphaFoldDB" id="A0A7R9PR80"/>
<evidence type="ECO:0000256" key="3">
    <source>
        <dbReference type="ARBA" id="ARBA00022692"/>
    </source>
</evidence>
<accession>A0A7R9PR80</accession>
<evidence type="ECO:0000256" key="1">
    <source>
        <dbReference type="ARBA" id="ARBA00004141"/>
    </source>
</evidence>
<gene>
    <name evidence="7" type="ORF">TGEB3V08_LOCUS10532</name>
</gene>
<dbReference type="GO" id="GO:0016020">
    <property type="term" value="C:membrane"/>
    <property type="evidence" value="ECO:0007669"/>
    <property type="project" value="UniProtKB-SubCell"/>
</dbReference>
<evidence type="ECO:0000256" key="5">
    <source>
        <dbReference type="ARBA" id="ARBA00023136"/>
    </source>
</evidence>
<feature type="transmembrane region" description="Helical" evidence="6">
    <location>
        <begin position="151"/>
        <end position="170"/>
    </location>
</feature>